<evidence type="ECO:0000313" key="1">
    <source>
        <dbReference type="EMBL" id="EDM80651.1"/>
    </source>
</evidence>
<accession>A6G0K5</accession>
<keyword evidence="2" id="KW-1185">Reference proteome</keyword>
<protein>
    <submittedName>
        <fullName evidence="1">Uncharacterized protein</fullName>
    </submittedName>
</protein>
<dbReference type="Proteomes" id="UP000005801">
    <property type="component" value="Unassembled WGS sequence"/>
</dbReference>
<dbReference type="EMBL" id="ABCS01000009">
    <property type="protein sequence ID" value="EDM80651.1"/>
    <property type="molecule type" value="Genomic_DNA"/>
</dbReference>
<proteinExistence type="predicted"/>
<organism evidence="1 2">
    <name type="scientific">Plesiocystis pacifica SIR-1</name>
    <dbReference type="NCBI Taxonomy" id="391625"/>
    <lineage>
        <taxon>Bacteria</taxon>
        <taxon>Pseudomonadati</taxon>
        <taxon>Myxococcota</taxon>
        <taxon>Polyangia</taxon>
        <taxon>Nannocystales</taxon>
        <taxon>Nannocystaceae</taxon>
        <taxon>Plesiocystis</taxon>
    </lineage>
</organism>
<comment type="caution">
    <text evidence="1">The sequence shown here is derived from an EMBL/GenBank/DDBJ whole genome shotgun (WGS) entry which is preliminary data.</text>
</comment>
<name>A6G0K5_9BACT</name>
<gene>
    <name evidence="1" type="ORF">PPSIR1_37199</name>
</gene>
<sequence>MRRSSSLDCPDGYDCWDDGELDLGLTPGPILESGFCARPK</sequence>
<evidence type="ECO:0000313" key="2">
    <source>
        <dbReference type="Proteomes" id="UP000005801"/>
    </source>
</evidence>
<dbReference type="AlphaFoldDB" id="A6G0K5"/>
<reference evidence="1 2" key="1">
    <citation type="submission" date="2007-06" db="EMBL/GenBank/DDBJ databases">
        <authorList>
            <person name="Shimkets L."/>
            <person name="Ferriera S."/>
            <person name="Johnson J."/>
            <person name="Kravitz S."/>
            <person name="Beeson K."/>
            <person name="Sutton G."/>
            <person name="Rogers Y.-H."/>
            <person name="Friedman R."/>
            <person name="Frazier M."/>
            <person name="Venter J.C."/>
        </authorList>
    </citation>
    <scope>NUCLEOTIDE SEQUENCE [LARGE SCALE GENOMIC DNA]</scope>
    <source>
        <strain evidence="1 2">SIR-1</strain>
    </source>
</reference>
<dbReference type="STRING" id="391625.PPSIR1_37199"/>